<sequence>MHDNIPNDWPSEDNANDNMGENNPLNCKRTTNRGRQARSGLIEDHFANLQIILRRNNYMRCYLGTRTGWLMWPVTDARSCYHRPCYPTQVMEGPPGGRR</sequence>
<accession>A0A2S2Q851</accession>
<feature type="region of interest" description="Disordered" evidence="1">
    <location>
        <begin position="1"/>
        <end position="34"/>
    </location>
</feature>
<evidence type="ECO:0000256" key="1">
    <source>
        <dbReference type="SAM" id="MobiDB-lite"/>
    </source>
</evidence>
<protein>
    <submittedName>
        <fullName evidence="2">Uncharacterized protein</fullName>
    </submittedName>
</protein>
<proteinExistence type="predicted"/>
<gene>
    <name evidence="2" type="ORF">g.184059</name>
</gene>
<reference evidence="2" key="1">
    <citation type="submission" date="2018-04" db="EMBL/GenBank/DDBJ databases">
        <title>Transcriptome assembly of Sipha flava.</title>
        <authorList>
            <person name="Scully E.D."/>
            <person name="Geib S.M."/>
            <person name="Palmer N.A."/>
            <person name="Koch K."/>
            <person name="Bradshaw J."/>
            <person name="Heng-Moss T."/>
            <person name="Sarath G."/>
        </authorList>
    </citation>
    <scope>NUCLEOTIDE SEQUENCE</scope>
</reference>
<organism evidence="2">
    <name type="scientific">Sipha flava</name>
    <name type="common">yellow sugarcane aphid</name>
    <dbReference type="NCBI Taxonomy" id="143950"/>
    <lineage>
        <taxon>Eukaryota</taxon>
        <taxon>Metazoa</taxon>
        <taxon>Ecdysozoa</taxon>
        <taxon>Arthropoda</taxon>
        <taxon>Hexapoda</taxon>
        <taxon>Insecta</taxon>
        <taxon>Pterygota</taxon>
        <taxon>Neoptera</taxon>
        <taxon>Paraneoptera</taxon>
        <taxon>Hemiptera</taxon>
        <taxon>Sternorrhyncha</taxon>
        <taxon>Aphidomorpha</taxon>
        <taxon>Aphidoidea</taxon>
        <taxon>Aphididae</taxon>
        <taxon>Sipha</taxon>
    </lineage>
</organism>
<dbReference type="AlphaFoldDB" id="A0A2S2Q851"/>
<feature type="compositionally biased region" description="Polar residues" evidence="1">
    <location>
        <begin position="16"/>
        <end position="29"/>
    </location>
</feature>
<name>A0A2S2Q851_9HEMI</name>
<dbReference type="EMBL" id="GGMS01004703">
    <property type="protein sequence ID" value="MBY73906.1"/>
    <property type="molecule type" value="Transcribed_RNA"/>
</dbReference>
<evidence type="ECO:0000313" key="2">
    <source>
        <dbReference type="EMBL" id="MBY73906.1"/>
    </source>
</evidence>